<dbReference type="InterPro" id="IPR001179">
    <property type="entry name" value="PPIase_FKBP_dom"/>
</dbReference>
<dbReference type="RefSeq" id="WP_126703154.1">
    <property type="nucleotide sequence ID" value="NZ_CP034593.1"/>
</dbReference>
<comment type="catalytic activity">
    <reaction evidence="1 5 6">
        <text>[protein]-peptidylproline (omega=180) = [protein]-peptidylproline (omega=0)</text>
        <dbReference type="Rhea" id="RHEA:16237"/>
        <dbReference type="Rhea" id="RHEA-COMP:10747"/>
        <dbReference type="Rhea" id="RHEA-COMP:10748"/>
        <dbReference type="ChEBI" id="CHEBI:83833"/>
        <dbReference type="ChEBI" id="CHEBI:83834"/>
        <dbReference type="EC" id="5.2.1.8"/>
    </reaction>
</comment>
<dbReference type="OrthoDB" id="25996at2"/>
<dbReference type="SUPFAM" id="SSF54534">
    <property type="entry name" value="FKBP-like"/>
    <property type="match status" value="1"/>
</dbReference>
<evidence type="ECO:0000256" key="6">
    <source>
        <dbReference type="RuleBase" id="RU003915"/>
    </source>
</evidence>
<evidence type="ECO:0000313" key="8">
    <source>
        <dbReference type="EMBL" id="AZQ76345.1"/>
    </source>
</evidence>
<gene>
    <name evidence="8" type="ORF">EJ997_02300</name>
</gene>
<dbReference type="GO" id="GO:0003755">
    <property type="term" value="F:peptidyl-prolyl cis-trans isomerase activity"/>
    <property type="evidence" value="ECO:0007669"/>
    <property type="project" value="UniProtKB-UniRule"/>
</dbReference>
<protein>
    <recommendedName>
        <fullName evidence="6">Peptidyl-prolyl cis-trans isomerase</fullName>
        <ecNumber evidence="6">5.2.1.8</ecNumber>
    </recommendedName>
</protein>
<dbReference type="EC" id="5.2.1.8" evidence="6"/>
<dbReference type="Pfam" id="PF00254">
    <property type="entry name" value="FKBP_C"/>
    <property type="match status" value="1"/>
</dbReference>
<evidence type="ECO:0000256" key="2">
    <source>
        <dbReference type="ARBA" id="ARBA00006577"/>
    </source>
</evidence>
<name>A0A3S9PVH5_9ACTO</name>
<dbReference type="KEGG" id="flh:EJ997_02300"/>
<evidence type="ECO:0000256" key="3">
    <source>
        <dbReference type="ARBA" id="ARBA00023110"/>
    </source>
</evidence>
<proteinExistence type="inferred from homology"/>
<feature type="domain" description="PPIase FKBP-type" evidence="7">
    <location>
        <begin position="40"/>
        <end position="129"/>
    </location>
</feature>
<accession>A0A3S9PVH5</accession>
<dbReference type="Proteomes" id="UP000280344">
    <property type="component" value="Chromosome"/>
</dbReference>
<keyword evidence="3 5" id="KW-0697">Rotamase</keyword>
<dbReference type="PANTHER" id="PTHR43811">
    <property type="entry name" value="FKBP-TYPE PEPTIDYL-PROLYL CIS-TRANS ISOMERASE FKPA"/>
    <property type="match status" value="1"/>
</dbReference>
<dbReference type="InterPro" id="IPR046357">
    <property type="entry name" value="PPIase_dom_sf"/>
</dbReference>
<evidence type="ECO:0000256" key="4">
    <source>
        <dbReference type="ARBA" id="ARBA00023235"/>
    </source>
</evidence>
<dbReference type="Gene3D" id="3.10.50.40">
    <property type="match status" value="1"/>
</dbReference>
<sequence>MPSVVEEDGIVSLDFEGATEPEQLQVSVVEEGDGDVVSPEDLVVVNYAGQVWGSDETFDSSWARGSMTAFGLDMVVQGWRDGLAGQTEGSRVIVSVPAELGYGPNGGNESAGIGPEDTIVFVVDIDQKVSPDEVGDPDATVVTEADELPVNIEGDLGELASVTVKEDAEEPEETTSIVIAESDGPVVGGEGTTVYFQYSAATWDNSQNEQSIDFGGVQNATIGQGSPFDLLEGVPVDSRVLLLVPGDESTPGLAALVDVVGHLPAPAATE</sequence>
<evidence type="ECO:0000256" key="1">
    <source>
        <dbReference type="ARBA" id="ARBA00000971"/>
    </source>
</evidence>
<keyword evidence="9" id="KW-1185">Reference proteome</keyword>
<evidence type="ECO:0000256" key="5">
    <source>
        <dbReference type="PROSITE-ProRule" id="PRU00277"/>
    </source>
</evidence>
<evidence type="ECO:0000313" key="9">
    <source>
        <dbReference type="Proteomes" id="UP000280344"/>
    </source>
</evidence>
<dbReference type="PROSITE" id="PS50059">
    <property type="entry name" value="FKBP_PPIASE"/>
    <property type="match status" value="1"/>
</dbReference>
<evidence type="ECO:0000259" key="7">
    <source>
        <dbReference type="PROSITE" id="PS50059"/>
    </source>
</evidence>
<dbReference type="PANTHER" id="PTHR43811:SF19">
    <property type="entry name" value="39 KDA FK506-BINDING NUCLEAR PROTEIN"/>
    <property type="match status" value="1"/>
</dbReference>
<keyword evidence="4 5" id="KW-0413">Isomerase</keyword>
<organism evidence="8 9">
    <name type="scientific">Flaviflexus ciconiae</name>
    <dbReference type="NCBI Taxonomy" id="2496867"/>
    <lineage>
        <taxon>Bacteria</taxon>
        <taxon>Bacillati</taxon>
        <taxon>Actinomycetota</taxon>
        <taxon>Actinomycetes</taxon>
        <taxon>Actinomycetales</taxon>
        <taxon>Actinomycetaceae</taxon>
        <taxon>Flaviflexus</taxon>
    </lineage>
</organism>
<reference evidence="8 9" key="1">
    <citation type="submission" date="2018-12" db="EMBL/GenBank/DDBJ databases">
        <title>Complete genome sequence of Flaviflexus sp. H23T48.</title>
        <authorList>
            <person name="Bae J.-W."/>
            <person name="Lee J.-Y."/>
        </authorList>
    </citation>
    <scope>NUCLEOTIDE SEQUENCE [LARGE SCALE GENOMIC DNA]</scope>
    <source>
        <strain evidence="8 9">H23T48</strain>
    </source>
</reference>
<dbReference type="AlphaFoldDB" id="A0A3S9PVH5"/>
<comment type="similarity">
    <text evidence="2 6">Belongs to the FKBP-type PPIase family.</text>
</comment>
<dbReference type="EMBL" id="CP034593">
    <property type="protein sequence ID" value="AZQ76345.1"/>
    <property type="molecule type" value="Genomic_DNA"/>
</dbReference>